<keyword evidence="1" id="KW-0175">Coiled coil</keyword>
<reference evidence="2 3" key="1">
    <citation type="submission" date="2020-08" db="EMBL/GenBank/DDBJ databases">
        <title>Sequencing the genomes of 1000 actinobacteria strains.</title>
        <authorList>
            <person name="Klenk H.-P."/>
        </authorList>
    </citation>
    <scope>NUCLEOTIDE SEQUENCE [LARGE SCALE GENOMIC DNA]</scope>
    <source>
        <strain evidence="2 3">DSM 23974</strain>
    </source>
</reference>
<dbReference type="Proteomes" id="UP000540191">
    <property type="component" value="Unassembled WGS sequence"/>
</dbReference>
<keyword evidence="3" id="KW-1185">Reference proteome</keyword>
<comment type="caution">
    <text evidence="2">The sequence shown here is derived from an EMBL/GenBank/DDBJ whole genome shotgun (WGS) entry which is preliminary data.</text>
</comment>
<gene>
    <name evidence="2" type="ORF">HDA30_001703</name>
</gene>
<name>A0A7W7GQ53_9MICC</name>
<dbReference type="RefSeq" id="WP_158497162.1">
    <property type="nucleotide sequence ID" value="NZ_JACHNA010000001.1"/>
</dbReference>
<sequence>MSDLSWVAPVVAAVSAAFAGLSAWGTARQAKFVRDQTQIQREQVETARRQIELQREQAEAAAQPYVWADIQPDPQVGHMLQLVVSNAGPTVATNVRVTSTPPLPSAPPYTERIDSLELVLKRGISSLAPHRSLRWILGVSSDLFKPSAPEPITLRVEAEGPHGPLAPLEIRVDFTDWANARDAPEGSLHQVHRAIQELTKSVTKAQDR</sequence>
<evidence type="ECO:0000256" key="1">
    <source>
        <dbReference type="SAM" id="Coils"/>
    </source>
</evidence>
<dbReference type="EMBL" id="JACHNA010000001">
    <property type="protein sequence ID" value="MBB4736195.1"/>
    <property type="molecule type" value="Genomic_DNA"/>
</dbReference>
<evidence type="ECO:0000313" key="3">
    <source>
        <dbReference type="Proteomes" id="UP000540191"/>
    </source>
</evidence>
<evidence type="ECO:0000313" key="2">
    <source>
        <dbReference type="EMBL" id="MBB4736195.1"/>
    </source>
</evidence>
<protein>
    <submittedName>
        <fullName evidence="2">Uncharacterized protein</fullName>
    </submittedName>
</protein>
<feature type="coiled-coil region" evidence="1">
    <location>
        <begin position="34"/>
        <end position="61"/>
    </location>
</feature>
<dbReference type="AlphaFoldDB" id="A0A7W7GQ53"/>
<proteinExistence type="predicted"/>
<organism evidence="2 3">
    <name type="scientific">Micrococcus cohnii</name>
    <dbReference type="NCBI Taxonomy" id="993416"/>
    <lineage>
        <taxon>Bacteria</taxon>
        <taxon>Bacillati</taxon>
        <taxon>Actinomycetota</taxon>
        <taxon>Actinomycetes</taxon>
        <taxon>Micrococcales</taxon>
        <taxon>Micrococcaceae</taxon>
        <taxon>Micrococcus</taxon>
    </lineage>
</organism>
<accession>A0A7W7GQ53</accession>